<accession>X1BLS6</accession>
<reference evidence="1" key="1">
    <citation type="journal article" date="2014" name="Front. Microbiol.">
        <title>High frequency of phylogenetically diverse reductive dehalogenase-homologous genes in deep subseafloor sedimentary metagenomes.</title>
        <authorList>
            <person name="Kawai M."/>
            <person name="Futagami T."/>
            <person name="Toyoda A."/>
            <person name="Takaki Y."/>
            <person name="Nishi S."/>
            <person name="Hori S."/>
            <person name="Arai W."/>
            <person name="Tsubouchi T."/>
            <person name="Morono Y."/>
            <person name="Uchiyama I."/>
            <person name="Ito T."/>
            <person name="Fujiyama A."/>
            <person name="Inagaki F."/>
            <person name="Takami H."/>
        </authorList>
    </citation>
    <scope>NUCLEOTIDE SEQUENCE</scope>
    <source>
        <strain evidence="1">Expedition CK06-06</strain>
    </source>
</reference>
<dbReference type="AlphaFoldDB" id="X1BLS6"/>
<protein>
    <submittedName>
        <fullName evidence="1">Uncharacterized protein</fullName>
    </submittedName>
</protein>
<gene>
    <name evidence="1" type="ORF">S01H4_37016</name>
</gene>
<sequence>MRRGKKLIVGLLSLIIVMVMFSTAEGKSVYVINDTDNSKLERIER</sequence>
<evidence type="ECO:0000313" key="1">
    <source>
        <dbReference type="EMBL" id="GAG96899.1"/>
    </source>
</evidence>
<organism evidence="1">
    <name type="scientific">marine sediment metagenome</name>
    <dbReference type="NCBI Taxonomy" id="412755"/>
    <lineage>
        <taxon>unclassified sequences</taxon>
        <taxon>metagenomes</taxon>
        <taxon>ecological metagenomes</taxon>
    </lineage>
</organism>
<comment type="caution">
    <text evidence="1">The sequence shown here is derived from an EMBL/GenBank/DDBJ whole genome shotgun (WGS) entry which is preliminary data.</text>
</comment>
<proteinExistence type="predicted"/>
<name>X1BLS6_9ZZZZ</name>
<dbReference type="EMBL" id="BART01019840">
    <property type="protein sequence ID" value="GAG96899.1"/>
    <property type="molecule type" value="Genomic_DNA"/>
</dbReference>